<keyword evidence="1" id="KW-0433">Leucine-rich repeat</keyword>
<evidence type="ECO:0000313" key="6">
    <source>
        <dbReference type="Proteomes" id="UP000215914"/>
    </source>
</evidence>
<evidence type="ECO:0000313" key="5">
    <source>
        <dbReference type="EMBL" id="OTG03077.1"/>
    </source>
</evidence>
<dbReference type="PANTHER" id="PTHR47186">
    <property type="entry name" value="LEUCINE-RICH REPEAT-CONTAINING PROTEIN 57"/>
    <property type="match status" value="1"/>
</dbReference>
<dbReference type="GO" id="GO:0051707">
    <property type="term" value="P:response to other organism"/>
    <property type="evidence" value="ECO:0007669"/>
    <property type="project" value="UniProtKB-ARBA"/>
</dbReference>
<dbReference type="SMART" id="SM00369">
    <property type="entry name" value="LRR_TYP"/>
    <property type="match status" value="3"/>
</dbReference>
<keyword evidence="6" id="KW-1185">Reference proteome</keyword>
<keyword evidence="2" id="KW-0677">Repeat</keyword>
<dbReference type="InterPro" id="IPR056789">
    <property type="entry name" value="LRR_R13L1-DRL21"/>
</dbReference>
<evidence type="ECO:0000256" key="1">
    <source>
        <dbReference type="ARBA" id="ARBA00022614"/>
    </source>
</evidence>
<name>A0A251SW52_HELAN</name>
<dbReference type="InParanoid" id="A0A251SW52"/>
<evidence type="ECO:0000256" key="2">
    <source>
        <dbReference type="ARBA" id="ARBA00022737"/>
    </source>
</evidence>
<dbReference type="SUPFAM" id="SSF52047">
    <property type="entry name" value="RNI-like"/>
    <property type="match status" value="1"/>
</dbReference>
<evidence type="ECO:0000259" key="4">
    <source>
        <dbReference type="Pfam" id="PF25019"/>
    </source>
</evidence>
<dbReference type="Pfam" id="PF25019">
    <property type="entry name" value="LRR_R13L1-DRL21"/>
    <property type="match status" value="1"/>
</dbReference>
<organism evidence="5 6">
    <name type="scientific">Helianthus annuus</name>
    <name type="common">Common sunflower</name>
    <dbReference type="NCBI Taxonomy" id="4232"/>
    <lineage>
        <taxon>Eukaryota</taxon>
        <taxon>Viridiplantae</taxon>
        <taxon>Streptophyta</taxon>
        <taxon>Embryophyta</taxon>
        <taxon>Tracheophyta</taxon>
        <taxon>Spermatophyta</taxon>
        <taxon>Magnoliopsida</taxon>
        <taxon>eudicotyledons</taxon>
        <taxon>Gunneridae</taxon>
        <taxon>Pentapetalae</taxon>
        <taxon>asterids</taxon>
        <taxon>campanulids</taxon>
        <taxon>Asterales</taxon>
        <taxon>Asteraceae</taxon>
        <taxon>Asteroideae</taxon>
        <taxon>Heliantheae alliance</taxon>
        <taxon>Heliantheae</taxon>
        <taxon>Helianthus</taxon>
    </lineage>
</organism>
<dbReference type="InterPro" id="IPR032675">
    <property type="entry name" value="LRR_dom_sf"/>
</dbReference>
<feature type="domain" description="Disease resistance protein At4g27190-like leucine-rich repeats" evidence="3">
    <location>
        <begin position="366"/>
        <end position="478"/>
    </location>
</feature>
<proteinExistence type="predicted"/>
<dbReference type="SUPFAM" id="SSF52058">
    <property type="entry name" value="L domain-like"/>
    <property type="match status" value="1"/>
</dbReference>
<dbReference type="Pfam" id="PF23247">
    <property type="entry name" value="LRR_RPS2"/>
    <property type="match status" value="1"/>
</dbReference>
<gene>
    <name evidence="5" type="ORF">HannXRQ_Chr13g0420071</name>
</gene>
<dbReference type="InterPro" id="IPR003591">
    <property type="entry name" value="Leu-rich_rpt_typical-subtyp"/>
</dbReference>
<reference evidence="6" key="1">
    <citation type="journal article" date="2017" name="Nature">
        <title>The sunflower genome provides insights into oil metabolism, flowering and Asterid evolution.</title>
        <authorList>
            <person name="Badouin H."/>
            <person name="Gouzy J."/>
            <person name="Grassa C.J."/>
            <person name="Murat F."/>
            <person name="Staton S.E."/>
            <person name="Cottret L."/>
            <person name="Lelandais-Briere C."/>
            <person name="Owens G.L."/>
            <person name="Carrere S."/>
            <person name="Mayjonade B."/>
            <person name="Legrand L."/>
            <person name="Gill N."/>
            <person name="Kane N.C."/>
            <person name="Bowers J.E."/>
            <person name="Hubner S."/>
            <person name="Bellec A."/>
            <person name="Berard A."/>
            <person name="Berges H."/>
            <person name="Blanchet N."/>
            <person name="Boniface M.C."/>
            <person name="Brunel D."/>
            <person name="Catrice O."/>
            <person name="Chaidir N."/>
            <person name="Claudel C."/>
            <person name="Donnadieu C."/>
            <person name="Faraut T."/>
            <person name="Fievet G."/>
            <person name="Helmstetter N."/>
            <person name="King M."/>
            <person name="Knapp S.J."/>
            <person name="Lai Z."/>
            <person name="Le Paslier M.C."/>
            <person name="Lippi Y."/>
            <person name="Lorenzon L."/>
            <person name="Mandel J.R."/>
            <person name="Marage G."/>
            <person name="Marchand G."/>
            <person name="Marquand E."/>
            <person name="Bret-Mestries E."/>
            <person name="Morien E."/>
            <person name="Nambeesan S."/>
            <person name="Nguyen T."/>
            <person name="Pegot-Espagnet P."/>
            <person name="Pouilly N."/>
            <person name="Raftis F."/>
            <person name="Sallet E."/>
            <person name="Schiex T."/>
            <person name="Thomas J."/>
            <person name="Vandecasteele C."/>
            <person name="Vares D."/>
            <person name="Vear F."/>
            <person name="Vautrin S."/>
            <person name="Crespi M."/>
            <person name="Mangin B."/>
            <person name="Burke J.M."/>
            <person name="Salse J."/>
            <person name="Munos S."/>
            <person name="Vincourt P."/>
            <person name="Rieseberg L.H."/>
            <person name="Langlade N.B."/>
        </authorList>
    </citation>
    <scope>NUCLEOTIDE SEQUENCE [LARGE SCALE GENOMIC DNA]</scope>
    <source>
        <strain evidence="6">cv. SF193</strain>
    </source>
</reference>
<dbReference type="AlphaFoldDB" id="A0A251SW52"/>
<evidence type="ECO:0000259" key="3">
    <source>
        <dbReference type="Pfam" id="PF23247"/>
    </source>
</evidence>
<dbReference type="Proteomes" id="UP000215914">
    <property type="component" value="Chromosome 13"/>
</dbReference>
<protein>
    <submittedName>
        <fullName evidence="5">Putative leucine-rich repeat domain, L domain-like protein</fullName>
    </submittedName>
</protein>
<dbReference type="GO" id="GO:0006952">
    <property type="term" value="P:defense response"/>
    <property type="evidence" value="ECO:0007669"/>
    <property type="project" value="UniProtKB-ARBA"/>
</dbReference>
<dbReference type="OMA" id="WGKWSTN"/>
<sequence>MRQRNVTARIRWKSTVIYHLFVREEYVNYKKLETFKKAKSSRTFLALEKSHQHSFLSNKVLANLLPHLPLLRVLSLSNFHISEVPESIGTLIHLRYLNLSQTRITHLPESVCNLCNLQTLIVFGCSRLIELPKSFVKLKNLRHLDIRDTRIFNHIPLEIGEFKNLQTLSNIIIGGEGGFEITKLKDLENICGKISMVGLDKVKDATRAREANLSVKRISDLQVEWSDVLDGPRDKELEKEVLNELKPHKDYLQQLKIGSYIGLEFPIWVGDSSFGGLKHVSIRGCKNCTSLPPLGQLPSIKELFLEGFERVTVVGMEFLGTSLRFPSLEILSFVDMPGWGKWSTNNRVVFPYLRQWGKWSTNSGVVFPNLRQLHIRDCPNLVEVLLEALPLLKVLEIVRCDSVVLKKLVQVASSVTKLDICHISRLIDVEWRDVIKNLRAVEELTITDCNAIRYLWESEAVASKFFVKLRKLKVDNCDNMVRFGEKEVKNCSSNFLSSLTMLDVCRCKNMERCSCPGSIDNLIVYECTSLTVISLPSGGQKLKSLYISGCKKLSEREWGGHEIMNNTRRMPMLEVIDIYDWPDLKSVTELKVLVHLTTLKLINCGSLESFPDNELSNLTLLKYLHITDCPSMDASFPNGVWPPNLHSLTIGKLKKPISQWGTQDLPNSVVELYLHGDDGVVSSSQFANFLPSSITHLEVIAFEKLESFSMGLERLDSLQHLTCFKCPNLMDLPKALLHSLLSLKVLDCPKLEKRCSKRGRGRGSYWHQELNFSAIFCLYVSFQYMVDLRREREVVVFSKRKIMQRLNSEVAPSRTEFDCSALLLHKLSIEVEIPSKRRIMQSLKLGSGTIKEHVSSALIATWWTKFKLESR</sequence>
<dbReference type="EMBL" id="CM007902">
    <property type="protein sequence ID" value="OTG03077.1"/>
    <property type="molecule type" value="Genomic_DNA"/>
</dbReference>
<accession>A0A251SW52</accession>
<dbReference type="STRING" id="4232.A0A251SW52"/>
<dbReference type="InterPro" id="IPR057135">
    <property type="entry name" value="At4g27190-like_LRR"/>
</dbReference>
<dbReference type="InterPro" id="IPR001611">
    <property type="entry name" value="Leu-rich_rpt"/>
</dbReference>
<dbReference type="PROSITE" id="PS51450">
    <property type="entry name" value="LRR"/>
    <property type="match status" value="1"/>
</dbReference>
<dbReference type="Gene3D" id="3.80.10.10">
    <property type="entry name" value="Ribonuclease Inhibitor"/>
    <property type="match status" value="3"/>
</dbReference>
<feature type="domain" description="R13L1/DRL21-like LRR repeat region" evidence="4">
    <location>
        <begin position="181"/>
        <end position="307"/>
    </location>
</feature>
<dbReference type="PANTHER" id="PTHR47186:SF33">
    <property type="entry name" value="NB-ARC DOMAIN-CONTAINING PROTEIN"/>
    <property type="match status" value="1"/>
</dbReference>